<feature type="domain" description="SMB" evidence="3">
    <location>
        <begin position="64"/>
        <end position="118"/>
    </location>
</feature>
<dbReference type="AlphaFoldDB" id="A0A7S2Y177"/>
<dbReference type="PROSITE" id="PS50958">
    <property type="entry name" value="SMB_2"/>
    <property type="match status" value="1"/>
</dbReference>
<keyword evidence="2" id="KW-0732">Signal</keyword>
<reference evidence="4" key="1">
    <citation type="submission" date="2021-01" db="EMBL/GenBank/DDBJ databases">
        <authorList>
            <person name="Corre E."/>
            <person name="Pelletier E."/>
            <person name="Niang G."/>
            <person name="Scheremetjew M."/>
            <person name="Finn R."/>
            <person name="Kale V."/>
            <person name="Holt S."/>
            <person name="Cochrane G."/>
            <person name="Meng A."/>
            <person name="Brown T."/>
            <person name="Cohen L."/>
        </authorList>
    </citation>
    <scope>NUCLEOTIDE SEQUENCE</scope>
    <source>
        <strain evidence="4">CCMP1661</strain>
    </source>
</reference>
<keyword evidence="1" id="KW-1015">Disulfide bond</keyword>
<feature type="signal peptide" evidence="2">
    <location>
        <begin position="1"/>
        <end position="19"/>
    </location>
</feature>
<proteinExistence type="predicted"/>
<sequence>MFWKATFALAVATAAVVLGQDPNPCGCSDVEFCNFDSGDTGFCEACSNFQSSLACDMDGLPERGAQDCKDRCFGGSCTDSFGDFCGGSGSDGVCYCSEDCHAWGDCCEDVCDVCGYCGDCVDDPEAILAAEGNTCSTKFGLNGAPTPVCDIFDGDYNGFMRFVWQLCPSSCARCNDPDQYIVPDMCQDDEDCDDGEECRSPDWGTSCGNVQRLRKLNFGNTKGGCLFCLPML</sequence>
<evidence type="ECO:0000259" key="3">
    <source>
        <dbReference type="PROSITE" id="PS50958"/>
    </source>
</evidence>
<organism evidence="4">
    <name type="scientific">Fibrocapsa japonica</name>
    <dbReference type="NCBI Taxonomy" id="94617"/>
    <lineage>
        <taxon>Eukaryota</taxon>
        <taxon>Sar</taxon>
        <taxon>Stramenopiles</taxon>
        <taxon>Ochrophyta</taxon>
        <taxon>Raphidophyceae</taxon>
        <taxon>Chattonellales</taxon>
        <taxon>Chattonellaceae</taxon>
        <taxon>Fibrocapsa</taxon>
    </lineage>
</organism>
<protein>
    <recommendedName>
        <fullName evidence="3">SMB domain-containing protein</fullName>
    </recommendedName>
</protein>
<accession>A0A7S2Y177</accession>
<evidence type="ECO:0000313" key="4">
    <source>
        <dbReference type="EMBL" id="CAD9874052.1"/>
    </source>
</evidence>
<evidence type="ECO:0000256" key="2">
    <source>
        <dbReference type="SAM" id="SignalP"/>
    </source>
</evidence>
<gene>
    <name evidence="4" type="ORF">FJAP1339_LOCUS11587</name>
</gene>
<dbReference type="EMBL" id="HBHR01022656">
    <property type="protein sequence ID" value="CAD9874052.1"/>
    <property type="molecule type" value="Transcribed_RNA"/>
</dbReference>
<dbReference type="InterPro" id="IPR001212">
    <property type="entry name" value="Somatomedin_B_dom"/>
</dbReference>
<evidence type="ECO:0000256" key="1">
    <source>
        <dbReference type="ARBA" id="ARBA00023157"/>
    </source>
</evidence>
<name>A0A7S2Y177_9STRA</name>
<feature type="chain" id="PRO_5031228724" description="SMB domain-containing protein" evidence="2">
    <location>
        <begin position="20"/>
        <end position="232"/>
    </location>
</feature>